<accession>A0A4C1X7V0</accession>
<dbReference type="EMBL" id="BGZK01000773">
    <property type="protein sequence ID" value="GBP59868.1"/>
    <property type="molecule type" value="Genomic_DNA"/>
</dbReference>
<evidence type="ECO:0000256" key="1">
    <source>
        <dbReference type="SAM" id="MobiDB-lite"/>
    </source>
</evidence>
<keyword evidence="3" id="KW-1185">Reference proteome</keyword>
<dbReference type="AlphaFoldDB" id="A0A4C1X7V0"/>
<organism evidence="2 3">
    <name type="scientific">Eumeta variegata</name>
    <name type="common">Bagworm moth</name>
    <name type="synonym">Eumeta japonica</name>
    <dbReference type="NCBI Taxonomy" id="151549"/>
    <lineage>
        <taxon>Eukaryota</taxon>
        <taxon>Metazoa</taxon>
        <taxon>Ecdysozoa</taxon>
        <taxon>Arthropoda</taxon>
        <taxon>Hexapoda</taxon>
        <taxon>Insecta</taxon>
        <taxon>Pterygota</taxon>
        <taxon>Neoptera</taxon>
        <taxon>Endopterygota</taxon>
        <taxon>Lepidoptera</taxon>
        <taxon>Glossata</taxon>
        <taxon>Ditrysia</taxon>
        <taxon>Tineoidea</taxon>
        <taxon>Psychidae</taxon>
        <taxon>Oiketicinae</taxon>
        <taxon>Eumeta</taxon>
    </lineage>
</organism>
<evidence type="ECO:0000313" key="2">
    <source>
        <dbReference type="EMBL" id="GBP59868.1"/>
    </source>
</evidence>
<protein>
    <submittedName>
        <fullName evidence="2">Uncharacterized protein</fullName>
    </submittedName>
</protein>
<reference evidence="2 3" key="1">
    <citation type="journal article" date="2019" name="Commun. Biol.">
        <title>The bagworm genome reveals a unique fibroin gene that provides high tensile strength.</title>
        <authorList>
            <person name="Kono N."/>
            <person name="Nakamura H."/>
            <person name="Ohtoshi R."/>
            <person name="Tomita M."/>
            <person name="Numata K."/>
            <person name="Arakawa K."/>
        </authorList>
    </citation>
    <scope>NUCLEOTIDE SEQUENCE [LARGE SCALE GENOMIC DNA]</scope>
</reference>
<feature type="region of interest" description="Disordered" evidence="1">
    <location>
        <begin position="173"/>
        <end position="226"/>
    </location>
</feature>
<comment type="caution">
    <text evidence="2">The sequence shown here is derived from an EMBL/GenBank/DDBJ whole genome shotgun (WGS) entry which is preliminary data.</text>
</comment>
<sequence>MPTSPKLEVTTGTVKSTSVIAPAGYCEPNAADVSARVGQTNGSRRTRLASLMRRRRSTRSRTDRSLRLRTASVIPNYERRRARRAVAGELADVSSHSRAGGTATARSIKTTKTTAAIPTNFESRTPVHGSPAYAVYAQRRPWYFRLLERKATNGSRGSVMAWTKDMNTQIDRDYRRSLEITKRSRRRTPELRPVSRHSKQSPPDQRHRHGADDDPRIQLMTHGGRQ</sequence>
<evidence type="ECO:0000313" key="3">
    <source>
        <dbReference type="Proteomes" id="UP000299102"/>
    </source>
</evidence>
<gene>
    <name evidence="2" type="ORF">EVAR_44544_1</name>
</gene>
<dbReference type="Proteomes" id="UP000299102">
    <property type="component" value="Unassembled WGS sequence"/>
</dbReference>
<proteinExistence type="predicted"/>
<name>A0A4C1X7V0_EUMVA</name>
<feature type="compositionally biased region" description="Basic and acidic residues" evidence="1">
    <location>
        <begin position="173"/>
        <end position="190"/>
    </location>
</feature>